<evidence type="ECO:0000256" key="1">
    <source>
        <dbReference type="ARBA" id="ARBA00004141"/>
    </source>
</evidence>
<keyword evidence="8" id="KW-1185">Reference proteome</keyword>
<reference evidence="7 8" key="1">
    <citation type="submission" date="2021-01" db="EMBL/GenBank/DDBJ databases">
        <title>WGS of actinomycetes isolated from Thailand.</title>
        <authorList>
            <person name="Thawai C."/>
        </authorList>
    </citation>
    <scope>NUCLEOTIDE SEQUENCE [LARGE SCALE GENOMIC DNA]</scope>
    <source>
        <strain evidence="7 8">CA3R110</strain>
    </source>
</reference>
<comment type="caution">
    <text evidence="7">The sequence shown here is derived from an EMBL/GenBank/DDBJ whole genome shotgun (WGS) entry which is preliminary data.</text>
</comment>
<gene>
    <name evidence="7" type="ORF">JK364_46835</name>
</gene>
<accession>A0ABS1Q5X0</accession>
<sequence>MTRSDDYSSPTGSGTSGFLAAIAVAGWASSPSTPVVRGSFGDWGTKPFQVVVTSFLACAIAIQTAATRVLYSLGRDSALPLSGRLRKVTSRQVPRNAVIASAVLGVAILCIGINESAASTLIAFTTRGHYTTVLLAAGAALYARTRRRWNPALGAFRLDRWGVIVNALTLAWVSFETVTSLGAGRNRSAPGLCGTDSGRCR</sequence>
<evidence type="ECO:0000256" key="6">
    <source>
        <dbReference type="SAM" id="Phobius"/>
    </source>
</evidence>
<dbReference type="Proteomes" id="UP000621510">
    <property type="component" value="Unassembled WGS sequence"/>
</dbReference>
<dbReference type="PANTHER" id="PTHR45649">
    <property type="entry name" value="AMINO-ACID PERMEASE BAT1"/>
    <property type="match status" value="1"/>
</dbReference>
<keyword evidence="2" id="KW-0813">Transport</keyword>
<dbReference type="Pfam" id="PF13520">
    <property type="entry name" value="AA_permease_2"/>
    <property type="match status" value="1"/>
</dbReference>
<evidence type="ECO:0000256" key="4">
    <source>
        <dbReference type="ARBA" id="ARBA00022989"/>
    </source>
</evidence>
<evidence type="ECO:0000313" key="7">
    <source>
        <dbReference type="EMBL" id="MBL1119775.1"/>
    </source>
</evidence>
<feature type="transmembrane region" description="Helical" evidence="6">
    <location>
        <begin position="50"/>
        <end position="73"/>
    </location>
</feature>
<dbReference type="InterPro" id="IPR002293">
    <property type="entry name" value="AA/rel_permease1"/>
</dbReference>
<protein>
    <submittedName>
        <fullName evidence="7">Amino acid permease</fullName>
    </submittedName>
</protein>
<feature type="transmembrane region" description="Helical" evidence="6">
    <location>
        <begin position="93"/>
        <end position="114"/>
    </location>
</feature>
<proteinExistence type="predicted"/>
<comment type="subcellular location">
    <subcellularLocation>
        <location evidence="1">Membrane</location>
        <topology evidence="1">Multi-pass membrane protein</topology>
    </subcellularLocation>
</comment>
<evidence type="ECO:0000313" key="8">
    <source>
        <dbReference type="Proteomes" id="UP000621510"/>
    </source>
</evidence>
<keyword evidence="4 6" id="KW-1133">Transmembrane helix</keyword>
<evidence type="ECO:0000256" key="2">
    <source>
        <dbReference type="ARBA" id="ARBA00022448"/>
    </source>
</evidence>
<name>A0ABS1Q5X0_9ACTN</name>
<organism evidence="7 8">
    <name type="scientific">Streptomyces endocoffeicus</name>
    <dbReference type="NCBI Taxonomy" id="2898945"/>
    <lineage>
        <taxon>Bacteria</taxon>
        <taxon>Bacillati</taxon>
        <taxon>Actinomycetota</taxon>
        <taxon>Actinomycetes</taxon>
        <taxon>Kitasatosporales</taxon>
        <taxon>Streptomycetaceae</taxon>
        <taxon>Streptomyces</taxon>
    </lineage>
</organism>
<feature type="transmembrane region" description="Helical" evidence="6">
    <location>
        <begin position="12"/>
        <end position="30"/>
    </location>
</feature>
<evidence type="ECO:0000256" key="5">
    <source>
        <dbReference type="ARBA" id="ARBA00023136"/>
    </source>
</evidence>
<dbReference type="Gene3D" id="1.20.1740.10">
    <property type="entry name" value="Amino acid/polyamine transporter I"/>
    <property type="match status" value="1"/>
</dbReference>
<evidence type="ECO:0000256" key="3">
    <source>
        <dbReference type="ARBA" id="ARBA00022692"/>
    </source>
</evidence>
<feature type="transmembrane region" description="Helical" evidence="6">
    <location>
        <begin position="120"/>
        <end position="143"/>
    </location>
</feature>
<keyword evidence="5 6" id="KW-0472">Membrane</keyword>
<dbReference type="EMBL" id="JAERRG010000036">
    <property type="protein sequence ID" value="MBL1119775.1"/>
    <property type="molecule type" value="Genomic_DNA"/>
</dbReference>
<dbReference type="PANTHER" id="PTHR45649:SF26">
    <property type="entry name" value="OS04G0435100 PROTEIN"/>
    <property type="match status" value="1"/>
</dbReference>
<keyword evidence="3 6" id="KW-0812">Transmembrane</keyword>